<feature type="transmembrane region" description="Helical" evidence="5">
    <location>
        <begin position="293"/>
        <end position="312"/>
    </location>
</feature>
<dbReference type="CTD" id="40981"/>
<feature type="transmembrane region" description="Helical" evidence="5">
    <location>
        <begin position="270"/>
        <end position="287"/>
    </location>
</feature>
<proteinExistence type="predicted"/>
<evidence type="ECO:0000256" key="2">
    <source>
        <dbReference type="ARBA" id="ARBA00022692"/>
    </source>
</evidence>
<organism evidence="7 8">
    <name type="scientific">Sitophilus oryzae</name>
    <name type="common">Rice weevil</name>
    <name type="synonym">Curculio oryzae</name>
    <dbReference type="NCBI Taxonomy" id="7048"/>
    <lineage>
        <taxon>Eukaryota</taxon>
        <taxon>Metazoa</taxon>
        <taxon>Ecdysozoa</taxon>
        <taxon>Arthropoda</taxon>
        <taxon>Hexapoda</taxon>
        <taxon>Insecta</taxon>
        <taxon>Pterygota</taxon>
        <taxon>Neoptera</taxon>
        <taxon>Endopterygota</taxon>
        <taxon>Coleoptera</taxon>
        <taxon>Polyphaga</taxon>
        <taxon>Cucujiformia</taxon>
        <taxon>Curculionidae</taxon>
        <taxon>Dryophthorinae</taxon>
        <taxon>Sitophilus</taxon>
    </lineage>
</organism>
<feature type="transmembrane region" description="Helical" evidence="5">
    <location>
        <begin position="199"/>
        <end position="217"/>
    </location>
</feature>
<accession>A0A6J2XFY9</accession>
<protein>
    <submittedName>
        <fullName evidence="8">GDP-fucose transporter 1</fullName>
    </submittedName>
</protein>
<keyword evidence="4 5" id="KW-0472">Membrane</keyword>
<dbReference type="GO" id="GO:0016020">
    <property type="term" value="C:membrane"/>
    <property type="evidence" value="ECO:0007669"/>
    <property type="project" value="UniProtKB-SubCell"/>
</dbReference>
<dbReference type="FunCoup" id="A0A6J2XFY9">
    <property type="interactions" value="394"/>
</dbReference>
<sequence length="330" mass="37055">MVEEQSLLGKYIIIFLVVSGYWIISIATVFVNKTLLSHIELDAPIFINLSQTLVTALICYGKKTLSILFPHTFSFPDTNIWDRQIIKTILPVSIMFTGMIASNNLCLKYVSVAFYYIGRSLTTIFNVLFTFLILGEKTSKKCMLCCGVIIAGFWMGVDQEHFAGSLSIAGTIFGILGSLSLSLYSIWTKKILPKVDGQVWALSYANNVYASILFIPIMILNDEIPIITNYPYLREPFFWAILLGGGVCGFLIGFFTSLQIKYTSALTHNISGTAKACAQTILATYWYQETKSFMWWFSNLVILAASAAYARIKQLDMEKKHRQGPSYSKV</sequence>
<feature type="domain" description="Sugar phosphate transporter" evidence="6">
    <location>
        <begin position="16"/>
        <end position="276"/>
    </location>
</feature>
<dbReference type="InterPro" id="IPR004853">
    <property type="entry name" value="Sugar_P_trans_dom"/>
</dbReference>
<keyword evidence="2 5" id="KW-0812">Transmembrane</keyword>
<name>A0A6J2XFY9_SITOR</name>
<keyword evidence="3 5" id="KW-1133">Transmembrane helix</keyword>
<keyword evidence="7" id="KW-1185">Reference proteome</keyword>
<dbReference type="PANTHER" id="PTHR11132">
    <property type="entry name" value="SOLUTE CARRIER FAMILY 35"/>
    <property type="match status" value="1"/>
</dbReference>
<evidence type="ECO:0000313" key="7">
    <source>
        <dbReference type="Proteomes" id="UP000504635"/>
    </source>
</evidence>
<feature type="transmembrane region" description="Helical" evidence="5">
    <location>
        <begin position="12"/>
        <end position="31"/>
    </location>
</feature>
<evidence type="ECO:0000256" key="4">
    <source>
        <dbReference type="ARBA" id="ARBA00023136"/>
    </source>
</evidence>
<dbReference type="AlphaFoldDB" id="A0A6J2XFY9"/>
<evidence type="ECO:0000313" key="8">
    <source>
        <dbReference type="RefSeq" id="XP_030750197.1"/>
    </source>
</evidence>
<dbReference type="InParanoid" id="A0A6J2XFY9"/>
<dbReference type="KEGG" id="soy:115877987"/>
<dbReference type="SUPFAM" id="SSF103481">
    <property type="entry name" value="Multidrug resistance efflux transporter EmrE"/>
    <property type="match status" value="1"/>
</dbReference>
<dbReference type="RefSeq" id="XP_030750197.1">
    <property type="nucleotide sequence ID" value="XM_030894337.1"/>
</dbReference>
<dbReference type="OrthoDB" id="5547497at2759"/>
<feature type="transmembrane region" description="Helical" evidence="5">
    <location>
        <begin position="163"/>
        <end position="187"/>
    </location>
</feature>
<dbReference type="GeneID" id="115877987"/>
<dbReference type="Pfam" id="PF03151">
    <property type="entry name" value="TPT"/>
    <property type="match status" value="1"/>
</dbReference>
<reference evidence="8" key="1">
    <citation type="submission" date="2025-08" db="UniProtKB">
        <authorList>
            <consortium name="RefSeq"/>
        </authorList>
    </citation>
    <scope>IDENTIFICATION</scope>
    <source>
        <tissue evidence="8">Gonads</tissue>
    </source>
</reference>
<feature type="transmembrane region" description="Helical" evidence="5">
    <location>
        <begin position="80"/>
        <end position="101"/>
    </location>
</feature>
<comment type="subcellular location">
    <subcellularLocation>
        <location evidence="1">Membrane</location>
        <topology evidence="1">Multi-pass membrane protein</topology>
    </subcellularLocation>
</comment>
<gene>
    <name evidence="8" type="primary">LOC115877987</name>
</gene>
<evidence type="ECO:0000256" key="1">
    <source>
        <dbReference type="ARBA" id="ARBA00004141"/>
    </source>
</evidence>
<dbReference type="Proteomes" id="UP000504635">
    <property type="component" value="Unplaced"/>
</dbReference>
<evidence type="ECO:0000256" key="3">
    <source>
        <dbReference type="ARBA" id="ARBA00022989"/>
    </source>
</evidence>
<feature type="transmembrane region" description="Helical" evidence="5">
    <location>
        <begin position="237"/>
        <end position="258"/>
    </location>
</feature>
<evidence type="ECO:0000256" key="5">
    <source>
        <dbReference type="SAM" id="Phobius"/>
    </source>
</evidence>
<dbReference type="InterPro" id="IPR037185">
    <property type="entry name" value="EmrE-like"/>
</dbReference>
<dbReference type="InterPro" id="IPR050186">
    <property type="entry name" value="TPT_transporter"/>
</dbReference>
<evidence type="ECO:0000259" key="6">
    <source>
        <dbReference type="Pfam" id="PF03151"/>
    </source>
</evidence>
<feature type="transmembrane region" description="Helical" evidence="5">
    <location>
        <begin position="113"/>
        <end position="134"/>
    </location>
</feature>